<evidence type="ECO:0000259" key="1">
    <source>
        <dbReference type="PROSITE" id="PS50048"/>
    </source>
</evidence>
<dbReference type="PROSITE" id="PS00463">
    <property type="entry name" value="ZN2_CY6_FUNGAL_1"/>
    <property type="match status" value="1"/>
</dbReference>
<dbReference type="EMBL" id="FQNF01000005">
    <property type="protein sequence ID" value="SGZ38242.1"/>
    <property type="molecule type" value="Genomic_DNA"/>
</dbReference>
<dbReference type="CDD" id="cd00067">
    <property type="entry name" value="GAL4"/>
    <property type="match status" value="1"/>
</dbReference>
<keyword evidence="3" id="KW-1185">Reference proteome</keyword>
<evidence type="ECO:0000313" key="2">
    <source>
        <dbReference type="EMBL" id="SGZ38242.1"/>
    </source>
</evidence>
<dbReference type="PROSITE" id="PS50048">
    <property type="entry name" value="ZN2_CY6_FUNGAL_2"/>
    <property type="match status" value="1"/>
</dbReference>
<feature type="domain" description="Zn(2)-C6 fungal-type" evidence="1">
    <location>
        <begin position="9"/>
        <end position="39"/>
    </location>
</feature>
<organism evidence="2 3">
    <name type="scientific">Hanseniaspora guilliermondii</name>
    <dbReference type="NCBI Taxonomy" id="56406"/>
    <lineage>
        <taxon>Eukaryota</taxon>
        <taxon>Fungi</taxon>
        <taxon>Dikarya</taxon>
        <taxon>Ascomycota</taxon>
        <taxon>Saccharomycotina</taxon>
        <taxon>Saccharomycetes</taxon>
        <taxon>Saccharomycodales</taxon>
        <taxon>Saccharomycodaceae</taxon>
        <taxon>Hanseniaspora</taxon>
    </lineage>
</organism>
<protein>
    <recommendedName>
        <fullName evidence="1">Zn(2)-C6 fungal-type domain-containing protein</fullName>
    </recommendedName>
</protein>
<evidence type="ECO:0000313" key="3">
    <source>
        <dbReference type="Proteomes" id="UP000183365"/>
    </source>
</evidence>
<dbReference type="GO" id="GO:0000981">
    <property type="term" value="F:DNA-binding transcription factor activity, RNA polymerase II-specific"/>
    <property type="evidence" value="ECO:0007669"/>
    <property type="project" value="InterPro"/>
</dbReference>
<dbReference type="AlphaFoldDB" id="A0A1L0AUK1"/>
<dbReference type="Proteomes" id="UP000183365">
    <property type="component" value="Unassembled WGS sequence"/>
</dbReference>
<sequence length="778" mass="91448">MVKIPSSPSCCQCRVRKNGCSRTRPSCTICTARGYKCLYPKVPGGFKRLPNGEFVLIDLNDPNEISFGEYEKQQRLLRMEKKPVEDHNMSLPIPKEKKENVVEVEDNVIKGEDTFGKINNYKVSNLMSSDESYRKSFNELIKLNHSKLLDYCIKLQDYLKYFENEIFINEKSSVFTSLKNVPIYNDLYDILYNNKYDKSISLEGNEVIIKKQINELKKRLLFLTSELENKYNIKTIEREKVTGLPIESRPDNGTIENFDDDLFKDSMKFTLWGNVDKPTQLYCFKNLSNISTDINALKDKYFKEFVNVKPESKPENVVTDNQFKKLSWDDALPILETFSKYFLSTGIIPKKLFKIYDTASYKDNSTKLMDLNIIDEKLGDKRKLDSNNIDVFNTSKLENLLLLEYNIILIITLDLIHSNNMSQKILGESTYQLIKDFDFKYRSKMEANVKQLFTWGMIFEKLDNVEELKILYQLSLFLKDPLKYNWDLINCGQPELMQFQISIVKNQENFKGTKSYVRLNDYDNRLISQLLNNETLTSKKIDYILNELYNLQEFSQFENIDDYYMNLVDMIDDTKEMINKVDIFLNYINYKLFWDFYKFENILQYYDNFDEQITNKQEMLSLVKSIMFSFTQLIEIQSLQNIQMSICLMNDKIVEIYESIISILYSINKVDSKLIQEMLTNIKTFLILNESNSSISLTSKLGSELLTLLNVYLYDLKTKNDLINDDKSEYKNVLRDMNKILHEALQQPVEGKVNEELKKDLENIDEQTYRNISGLLNS</sequence>
<reference evidence="3" key="1">
    <citation type="submission" date="2016-11" db="EMBL/GenBank/DDBJ databases">
        <authorList>
            <person name="Guldener U."/>
        </authorList>
    </citation>
    <scope>NUCLEOTIDE SEQUENCE [LARGE SCALE GENOMIC DNA]</scope>
</reference>
<accession>A0A1L0AUK1</accession>
<dbReference type="VEuPathDB" id="FungiDB:HGUI_00442"/>
<gene>
    <name evidence="2" type="ORF">HGUI_00442</name>
</gene>
<proteinExistence type="predicted"/>
<dbReference type="InterPro" id="IPR001138">
    <property type="entry name" value="Zn2Cys6_DnaBD"/>
</dbReference>
<dbReference type="GO" id="GO:0008270">
    <property type="term" value="F:zinc ion binding"/>
    <property type="evidence" value="ECO:0007669"/>
    <property type="project" value="InterPro"/>
</dbReference>
<dbReference type="SUPFAM" id="SSF57701">
    <property type="entry name" value="Zn2/Cys6 DNA-binding domain"/>
    <property type="match status" value="1"/>
</dbReference>
<dbReference type="OrthoDB" id="3972109at2759"/>
<name>A0A1L0AUK1_9ASCO</name>
<dbReference type="Gene3D" id="4.10.240.10">
    <property type="entry name" value="Zn(2)-C6 fungal-type DNA-binding domain"/>
    <property type="match status" value="1"/>
</dbReference>
<dbReference type="InterPro" id="IPR036864">
    <property type="entry name" value="Zn2-C6_fun-type_DNA-bd_sf"/>
</dbReference>
<dbReference type="SMART" id="SM00066">
    <property type="entry name" value="GAL4"/>
    <property type="match status" value="1"/>
</dbReference>